<dbReference type="PIRSF" id="PIRSF000410">
    <property type="entry name" value="CheR"/>
    <property type="match status" value="1"/>
</dbReference>
<feature type="binding site" evidence="6">
    <location>
        <position position="68"/>
    </location>
    <ligand>
        <name>S-adenosyl-L-methionine</name>
        <dbReference type="ChEBI" id="CHEBI:59789"/>
    </ligand>
</feature>
<dbReference type="InterPro" id="IPR036804">
    <property type="entry name" value="CheR_N_sf"/>
</dbReference>
<dbReference type="Pfam" id="PF01739">
    <property type="entry name" value="CheR"/>
    <property type="match status" value="1"/>
</dbReference>
<dbReference type="EMBL" id="NTHN01000145">
    <property type="protein sequence ID" value="PBD19324.1"/>
    <property type="molecule type" value="Genomic_DNA"/>
</dbReference>
<feature type="binding site" evidence="6">
    <location>
        <position position="114"/>
    </location>
    <ligand>
        <name>S-adenosyl-L-methionine</name>
        <dbReference type="ChEBI" id="CHEBI:59789"/>
    </ligand>
</feature>
<dbReference type="GO" id="GO:0008983">
    <property type="term" value="F:protein-glutamate O-methyltransferase activity"/>
    <property type="evidence" value="ECO:0007669"/>
    <property type="project" value="UniProtKB-EC"/>
</dbReference>
<dbReference type="Gene3D" id="3.40.50.150">
    <property type="entry name" value="Vaccinia Virus protein VP39"/>
    <property type="match status" value="1"/>
</dbReference>
<dbReference type="OrthoDB" id="9816309at2"/>
<comment type="caution">
    <text evidence="9">The sequence shown here is derived from an EMBL/GenBank/DDBJ whole genome shotgun (WGS) entry which is preliminary data.</text>
</comment>
<dbReference type="InterPro" id="IPR050903">
    <property type="entry name" value="Bact_Chemotaxis_MeTrfase"/>
</dbReference>
<comment type="catalytic activity">
    <reaction evidence="1 5">
        <text>L-glutamyl-[protein] + S-adenosyl-L-methionine = [protein]-L-glutamate 5-O-methyl ester + S-adenosyl-L-homocysteine</text>
        <dbReference type="Rhea" id="RHEA:24452"/>
        <dbReference type="Rhea" id="RHEA-COMP:10208"/>
        <dbReference type="Rhea" id="RHEA-COMP:10311"/>
        <dbReference type="ChEBI" id="CHEBI:29973"/>
        <dbReference type="ChEBI" id="CHEBI:57856"/>
        <dbReference type="ChEBI" id="CHEBI:59789"/>
        <dbReference type="ChEBI" id="CHEBI:82795"/>
        <dbReference type="EC" id="2.1.1.80"/>
    </reaction>
</comment>
<feature type="binding site" evidence="6">
    <location>
        <position position="70"/>
    </location>
    <ligand>
        <name>S-adenosyl-L-methionine</name>
        <dbReference type="ChEBI" id="CHEBI:59789"/>
    </ligand>
</feature>
<reference evidence="8" key="3">
    <citation type="submission" date="2024-05" db="EMBL/GenBank/DDBJ databases">
        <title>Yangia mangrovi SAOS 153D genome.</title>
        <authorList>
            <person name="Verma A."/>
            <person name="Pal Y."/>
            <person name="Sundharam S."/>
            <person name="Bisht B."/>
            <person name="Srinivasan K."/>
        </authorList>
    </citation>
    <scope>NUCLEOTIDE SEQUENCE</scope>
    <source>
        <strain evidence="8">SAOS 153D</strain>
    </source>
</reference>
<dbReference type="Gene3D" id="1.10.155.10">
    <property type="entry name" value="Chemotaxis receptor methyltransferase CheR, N-terminal domain"/>
    <property type="match status" value="1"/>
</dbReference>
<evidence type="ECO:0000256" key="4">
    <source>
        <dbReference type="ARBA" id="ARBA00022691"/>
    </source>
</evidence>
<feature type="binding site" evidence="6">
    <location>
        <begin position="217"/>
        <end position="218"/>
    </location>
    <ligand>
        <name>S-adenosyl-L-methionine</name>
        <dbReference type="ChEBI" id="CHEBI:59789"/>
    </ligand>
</feature>
<reference evidence="10" key="2">
    <citation type="submission" date="2023-07" db="EMBL/GenBank/DDBJ databases">
        <title>Yangia mangrovi SAOS 153D genome.</title>
        <authorList>
            <person name="Verma A."/>
            <person name="Pal Y."/>
            <person name="Sundharam S."/>
            <person name="Bisht B."/>
            <person name="Srinivasan K."/>
        </authorList>
    </citation>
    <scope>NUCLEOTIDE SEQUENCE [LARGE SCALE GENOMIC DNA]</scope>
    <source>
        <strain evidence="10">SAOS 153D</strain>
    </source>
</reference>
<dbReference type="PROSITE" id="PS50123">
    <property type="entry name" value="CHER"/>
    <property type="match status" value="1"/>
</dbReference>
<evidence type="ECO:0000256" key="1">
    <source>
        <dbReference type="ARBA" id="ARBA00001541"/>
    </source>
</evidence>
<evidence type="ECO:0000313" key="8">
    <source>
        <dbReference type="EMBL" id="MCT4371827.1"/>
    </source>
</evidence>
<evidence type="ECO:0000256" key="5">
    <source>
        <dbReference type="PIRNR" id="PIRNR000410"/>
    </source>
</evidence>
<evidence type="ECO:0000256" key="3">
    <source>
        <dbReference type="ARBA" id="ARBA00022679"/>
    </source>
</evidence>
<evidence type="ECO:0000256" key="2">
    <source>
        <dbReference type="ARBA" id="ARBA00022603"/>
    </source>
</evidence>
<feature type="binding site" evidence="6">
    <location>
        <position position="140"/>
    </location>
    <ligand>
        <name>S-adenosyl-L-methionine</name>
        <dbReference type="ChEBI" id="CHEBI:59789"/>
    </ligand>
</feature>
<dbReference type="SMART" id="SM00138">
    <property type="entry name" value="MeTrc"/>
    <property type="match status" value="1"/>
</dbReference>
<dbReference type="Proteomes" id="UP000217448">
    <property type="component" value="Unassembled WGS sequence"/>
</dbReference>
<dbReference type="PRINTS" id="PR00996">
    <property type="entry name" value="CHERMTFRASE"/>
</dbReference>
<dbReference type="SUPFAM" id="SSF53335">
    <property type="entry name" value="S-adenosyl-L-methionine-dependent methyltransferases"/>
    <property type="match status" value="1"/>
</dbReference>
<evidence type="ECO:0000256" key="6">
    <source>
        <dbReference type="PIRSR" id="PIRSR000410-1"/>
    </source>
</evidence>
<evidence type="ECO:0000313" key="9">
    <source>
        <dbReference type="EMBL" id="PBD19324.1"/>
    </source>
</evidence>
<keyword evidence="10" id="KW-1185">Reference proteome</keyword>
<evidence type="ECO:0000259" key="7">
    <source>
        <dbReference type="PROSITE" id="PS50123"/>
    </source>
</evidence>
<dbReference type="InterPro" id="IPR029063">
    <property type="entry name" value="SAM-dependent_MTases_sf"/>
</dbReference>
<keyword evidence="2 5" id="KW-0489">Methyltransferase</keyword>
<evidence type="ECO:0000313" key="10">
    <source>
        <dbReference type="Proteomes" id="UP000217448"/>
    </source>
</evidence>
<sequence>MQRRFRELIYRETGIKMPASKNHLVSSRLRKRLIALGLETLDDYLAHIFDDGGLEEEWAEIIDLVTTNKTDFFREPAHFEFLAKVAVPKALAQAHGSGPVRFRLWSAAASIGAEAHTAAMILAEAAIASPRLDWRILGTDISVGALEVARRGVYPADDLVPVPAHLRLRYAMTGRKSETSSEVRIVPELRRRIRFDQLNLIDPPYPVAHGLDVIMLRNVLIYFDAPQQAQVISAVTDHLRSGGHLLVGHAESMIVADPRLVQLAPATFRKKEPSA</sequence>
<comment type="function">
    <text evidence="5">Methylation of the membrane-bound methyl-accepting chemotaxis proteins (MCP) to form gamma-glutamyl methyl ester residues in MCP.</text>
</comment>
<dbReference type="PANTHER" id="PTHR24422">
    <property type="entry name" value="CHEMOTAXIS PROTEIN METHYLTRANSFERASE"/>
    <property type="match status" value="1"/>
</dbReference>
<proteinExistence type="predicted"/>
<name>A0A2A3JXU9_9RHOB</name>
<dbReference type="GO" id="GO:0032259">
    <property type="term" value="P:methylation"/>
    <property type="evidence" value="ECO:0007669"/>
    <property type="project" value="UniProtKB-KW"/>
</dbReference>
<dbReference type="InterPro" id="IPR026024">
    <property type="entry name" value="Chemotaxis_MeTrfase_CheR"/>
</dbReference>
<dbReference type="Pfam" id="PF03705">
    <property type="entry name" value="CheR_N"/>
    <property type="match status" value="1"/>
</dbReference>
<protein>
    <recommendedName>
        <fullName evidence="5">Chemotaxis protein methyltransferase</fullName>
        <ecNumber evidence="5">2.1.1.80</ecNumber>
    </recommendedName>
</protein>
<gene>
    <name evidence="8" type="ORF">CLG85_016485</name>
    <name evidence="9" type="ORF">CLG85_09980</name>
</gene>
<dbReference type="InterPro" id="IPR000780">
    <property type="entry name" value="CheR_MeTrfase"/>
</dbReference>
<keyword evidence="3 5" id="KW-0808">Transferase</keyword>
<dbReference type="AlphaFoldDB" id="A0A2A3JXU9"/>
<feature type="domain" description="CheR-type methyltransferase" evidence="7">
    <location>
        <begin position="1"/>
        <end position="275"/>
    </location>
</feature>
<feature type="binding site" evidence="6">
    <location>
        <begin position="199"/>
        <end position="200"/>
    </location>
    <ligand>
        <name>S-adenosyl-L-methionine</name>
        <dbReference type="ChEBI" id="CHEBI:59789"/>
    </ligand>
</feature>
<organism evidence="9">
    <name type="scientific">Alloyangia mangrovi</name>
    <dbReference type="NCBI Taxonomy" id="1779329"/>
    <lineage>
        <taxon>Bacteria</taxon>
        <taxon>Pseudomonadati</taxon>
        <taxon>Pseudomonadota</taxon>
        <taxon>Alphaproteobacteria</taxon>
        <taxon>Rhodobacterales</taxon>
        <taxon>Roseobacteraceae</taxon>
        <taxon>Alloyangia</taxon>
    </lineage>
</organism>
<dbReference type="SUPFAM" id="SSF47757">
    <property type="entry name" value="Chemotaxis receptor methyltransferase CheR, N-terminal domain"/>
    <property type="match status" value="1"/>
</dbReference>
<dbReference type="InterPro" id="IPR022642">
    <property type="entry name" value="CheR_C"/>
</dbReference>
<accession>A0A2A3JXU9</accession>
<dbReference type="EC" id="2.1.1.80" evidence="5"/>
<dbReference type="InterPro" id="IPR022641">
    <property type="entry name" value="CheR_N"/>
</dbReference>
<keyword evidence="4 5" id="KW-0949">S-adenosyl-L-methionine</keyword>
<dbReference type="RefSeq" id="WP_095882125.1">
    <property type="nucleotide sequence ID" value="NZ_NTHN02000032.1"/>
</dbReference>
<dbReference type="PANTHER" id="PTHR24422:SF26">
    <property type="entry name" value="CHEMOTAXIS PROTEIN METHYLTRANSFERASE"/>
    <property type="match status" value="1"/>
</dbReference>
<reference evidence="9" key="1">
    <citation type="submission" date="2017-09" db="EMBL/GenBank/DDBJ databases">
        <title>Yangia sp. SAOS 153D whole genome sequencing.</title>
        <authorList>
            <person name="Verma A."/>
            <person name="Krishnamurthi S."/>
        </authorList>
    </citation>
    <scope>NUCLEOTIDE SEQUENCE [LARGE SCALE GENOMIC DNA]</scope>
    <source>
        <strain evidence="9">SAOS 153D</strain>
    </source>
</reference>
<feature type="binding site" evidence="6">
    <location>
        <position position="74"/>
    </location>
    <ligand>
        <name>S-adenosyl-L-methionine</name>
        <dbReference type="ChEBI" id="CHEBI:59789"/>
    </ligand>
</feature>
<dbReference type="EMBL" id="NTHN02000032">
    <property type="protein sequence ID" value="MCT4371827.1"/>
    <property type="molecule type" value="Genomic_DNA"/>
</dbReference>